<proteinExistence type="predicted"/>
<evidence type="ECO:0000313" key="1">
    <source>
        <dbReference type="EMBL" id="JAP07139.1"/>
    </source>
</evidence>
<sequence>LIETSPLLLLPPPTLLLDSASLVTVSSATRGSVSGLSGRTVKSPEYSSKVETGDWKNRSGVNCTPKVVKLELVGDEGETFALSEVSIKRVSR</sequence>
<protein>
    <submittedName>
        <fullName evidence="1">Putative ovule protein</fullName>
    </submittedName>
</protein>
<accession>A0A0V0GGN7</accession>
<dbReference type="AlphaFoldDB" id="A0A0V0GGN7"/>
<reference evidence="1" key="1">
    <citation type="submission" date="2015-12" db="EMBL/GenBank/DDBJ databases">
        <title>Gene expression during late stages of embryo sac development: a critical building block for successful pollen-pistil interactions.</title>
        <authorList>
            <person name="Liu Y."/>
            <person name="Joly V."/>
            <person name="Sabar M."/>
            <person name="Matton D.P."/>
        </authorList>
    </citation>
    <scope>NUCLEOTIDE SEQUENCE</scope>
</reference>
<name>A0A0V0GGN7_SOLCH</name>
<dbReference type="EMBL" id="GEDG01039372">
    <property type="protein sequence ID" value="JAP07139.1"/>
    <property type="molecule type" value="Transcribed_RNA"/>
</dbReference>
<feature type="non-terminal residue" evidence="1">
    <location>
        <position position="1"/>
    </location>
</feature>
<organism evidence="1">
    <name type="scientific">Solanum chacoense</name>
    <name type="common">Chaco potato</name>
    <dbReference type="NCBI Taxonomy" id="4108"/>
    <lineage>
        <taxon>Eukaryota</taxon>
        <taxon>Viridiplantae</taxon>
        <taxon>Streptophyta</taxon>
        <taxon>Embryophyta</taxon>
        <taxon>Tracheophyta</taxon>
        <taxon>Spermatophyta</taxon>
        <taxon>Magnoliopsida</taxon>
        <taxon>eudicotyledons</taxon>
        <taxon>Gunneridae</taxon>
        <taxon>Pentapetalae</taxon>
        <taxon>asterids</taxon>
        <taxon>lamiids</taxon>
        <taxon>Solanales</taxon>
        <taxon>Solanaceae</taxon>
        <taxon>Solanoideae</taxon>
        <taxon>Solaneae</taxon>
        <taxon>Solanum</taxon>
    </lineage>
</organism>